<proteinExistence type="predicted"/>
<feature type="compositionally biased region" description="Basic residues" evidence="1">
    <location>
        <begin position="1"/>
        <end position="10"/>
    </location>
</feature>
<feature type="region of interest" description="Disordered" evidence="1">
    <location>
        <begin position="247"/>
        <end position="279"/>
    </location>
</feature>
<organism evidence="3 4">
    <name type="scientific">Herbiconiux daphne</name>
    <dbReference type="NCBI Taxonomy" id="2970914"/>
    <lineage>
        <taxon>Bacteria</taxon>
        <taxon>Bacillati</taxon>
        <taxon>Actinomycetota</taxon>
        <taxon>Actinomycetes</taxon>
        <taxon>Micrococcales</taxon>
        <taxon>Microbacteriaceae</taxon>
        <taxon>Herbiconiux</taxon>
    </lineage>
</organism>
<name>A0ABT2H5Y3_9MICO</name>
<evidence type="ECO:0008006" key="5">
    <source>
        <dbReference type="Google" id="ProtNLM"/>
    </source>
</evidence>
<evidence type="ECO:0000313" key="3">
    <source>
        <dbReference type="EMBL" id="MCS5735346.1"/>
    </source>
</evidence>
<accession>A0ABT2H5Y3</accession>
<gene>
    <name evidence="3" type="ORF">N1032_16475</name>
</gene>
<evidence type="ECO:0000256" key="2">
    <source>
        <dbReference type="SAM" id="Phobius"/>
    </source>
</evidence>
<reference evidence="3" key="1">
    <citation type="submission" date="2022-08" db="EMBL/GenBank/DDBJ databases">
        <authorList>
            <person name="Deng Y."/>
            <person name="Han X.-F."/>
            <person name="Zhang Y.-Q."/>
        </authorList>
    </citation>
    <scope>NUCLEOTIDE SEQUENCE</scope>
    <source>
        <strain evidence="3">CPCC 203386</strain>
    </source>
</reference>
<comment type="caution">
    <text evidence="3">The sequence shown here is derived from an EMBL/GenBank/DDBJ whole genome shotgun (WGS) entry which is preliminary data.</text>
</comment>
<feature type="compositionally biased region" description="Low complexity" evidence="1">
    <location>
        <begin position="261"/>
        <end position="273"/>
    </location>
</feature>
<keyword evidence="2" id="KW-1133">Transmembrane helix</keyword>
<protein>
    <recommendedName>
        <fullName evidence="5">DUF4352 domain-containing protein</fullName>
    </recommendedName>
</protein>
<evidence type="ECO:0000256" key="1">
    <source>
        <dbReference type="SAM" id="MobiDB-lite"/>
    </source>
</evidence>
<keyword evidence="2" id="KW-0812">Transmembrane</keyword>
<keyword evidence="4" id="KW-1185">Reference proteome</keyword>
<evidence type="ECO:0000313" key="4">
    <source>
        <dbReference type="Proteomes" id="UP001165586"/>
    </source>
</evidence>
<feature type="region of interest" description="Disordered" evidence="1">
    <location>
        <begin position="1"/>
        <end position="21"/>
    </location>
</feature>
<dbReference type="EMBL" id="JANLCJ010000006">
    <property type="protein sequence ID" value="MCS5735346.1"/>
    <property type="molecule type" value="Genomic_DNA"/>
</dbReference>
<keyword evidence="2" id="KW-0472">Membrane</keyword>
<sequence length="279" mass="29716">MRKKAKRRHDRSVAATKTARSPVSAATSTPWRVVVEASQLIGLAIAAAALVVSLSSITLASEANSIATDSAERSRLTQQFESASSSLHGVVHDVVAYWTVISNDGRTPVTVLETHILLDLDDGSCDRAGSFFIEAKTRYLRLNGPFSDAIESGTLVLAAGEAAAVEVYFENGEGQLKNVHDACGPIRVALTHDLEVTLSNGTVISLPASHPLVETPTSVSDAYLCLGYGFWPMTDESPHRYPLEMPVPSSEHCARDSVDEPTATPTAYAPDPAGLFDPV</sequence>
<feature type="transmembrane region" description="Helical" evidence="2">
    <location>
        <begin position="40"/>
        <end position="60"/>
    </location>
</feature>
<dbReference type="Proteomes" id="UP001165586">
    <property type="component" value="Unassembled WGS sequence"/>
</dbReference>
<dbReference type="RefSeq" id="WP_259540274.1">
    <property type="nucleotide sequence ID" value="NZ_JANLCJ010000006.1"/>
</dbReference>